<keyword evidence="3 8" id="KW-0812">Transmembrane</keyword>
<dbReference type="Gene3D" id="1.10.287.70">
    <property type="match status" value="1"/>
</dbReference>
<keyword evidence="4 8" id="KW-1133">Transmembrane helix</keyword>
<evidence type="ECO:0000256" key="5">
    <source>
        <dbReference type="ARBA" id="ARBA00023065"/>
    </source>
</evidence>
<dbReference type="InterPro" id="IPR002153">
    <property type="entry name" value="TRPC_channel"/>
</dbReference>
<proteinExistence type="predicted"/>
<keyword evidence="11" id="KW-1185">Reference proteome</keyword>
<evidence type="ECO:0000256" key="7">
    <source>
        <dbReference type="ARBA" id="ARBA00023303"/>
    </source>
</evidence>
<evidence type="ECO:0000256" key="4">
    <source>
        <dbReference type="ARBA" id="ARBA00022989"/>
    </source>
</evidence>
<evidence type="ECO:0000256" key="6">
    <source>
        <dbReference type="ARBA" id="ARBA00023136"/>
    </source>
</evidence>
<gene>
    <name evidence="10" type="ORF">PLOB_00010828</name>
</gene>
<evidence type="ECO:0000256" key="2">
    <source>
        <dbReference type="ARBA" id="ARBA00022448"/>
    </source>
</evidence>
<feature type="transmembrane region" description="Helical" evidence="8">
    <location>
        <begin position="153"/>
        <end position="174"/>
    </location>
</feature>
<keyword evidence="7" id="KW-0407">Ion channel</keyword>
<evidence type="ECO:0000256" key="8">
    <source>
        <dbReference type="SAM" id="Phobius"/>
    </source>
</evidence>
<sequence length="286" mass="33367">MIIIFTFLVSYVMWLISWGHFGKWDPRKEVFVIADVLYASATVVAFFHLTHIFQVNSVLGPLQLSLYKMLKDVGRFLFIYLLLYLSFATGVVKVYSFYCMPVSTGFDVSIFLFIPSHPNSLLAMFWLLLGLVEEGDIAVKDPSFRLTSAFGRLFLMVYVICTVIVALNMLIAMMNNSFEKIMDNVDVEWKFSRARMWLEWIDKGSTIPVPLNLIYYTLFGLFKFFGWCLRISVKKCPCFNQEDEEGNGQGDRAHHIQKRKETMKDLIVKYLKKHYLEDNEEERADR</sequence>
<feature type="domain" description="Ion transport" evidence="9">
    <location>
        <begin position="3"/>
        <end position="182"/>
    </location>
</feature>
<dbReference type="PANTHER" id="PTHR10117:SF54">
    <property type="entry name" value="TRANSIENT RECEPTOR POTENTIAL-GAMMA PROTEIN"/>
    <property type="match status" value="1"/>
</dbReference>
<dbReference type="InterPro" id="IPR005821">
    <property type="entry name" value="Ion_trans_dom"/>
</dbReference>
<evidence type="ECO:0000313" key="10">
    <source>
        <dbReference type="EMBL" id="CAH3170443.1"/>
    </source>
</evidence>
<reference evidence="10 11" key="1">
    <citation type="submission" date="2022-05" db="EMBL/GenBank/DDBJ databases">
        <authorList>
            <consortium name="Genoscope - CEA"/>
            <person name="William W."/>
        </authorList>
    </citation>
    <scope>NUCLEOTIDE SEQUENCE [LARGE SCALE GENOMIC DNA]</scope>
</reference>
<name>A0ABN8QXY6_9CNID</name>
<evidence type="ECO:0000259" key="9">
    <source>
        <dbReference type="Pfam" id="PF00520"/>
    </source>
</evidence>
<comment type="caution">
    <text evidence="10">The sequence shown here is derived from an EMBL/GenBank/DDBJ whole genome shotgun (WGS) entry which is preliminary data.</text>
</comment>
<dbReference type="PRINTS" id="PR01097">
    <property type="entry name" value="TRNSRECEPTRP"/>
</dbReference>
<dbReference type="Proteomes" id="UP001159405">
    <property type="component" value="Unassembled WGS sequence"/>
</dbReference>
<feature type="non-terminal residue" evidence="10">
    <location>
        <position position="286"/>
    </location>
</feature>
<dbReference type="PANTHER" id="PTHR10117">
    <property type="entry name" value="TRANSIENT RECEPTOR POTENTIAL CHANNEL"/>
    <property type="match status" value="1"/>
</dbReference>
<feature type="transmembrane region" description="Helical" evidence="8">
    <location>
        <begin position="76"/>
        <end position="98"/>
    </location>
</feature>
<evidence type="ECO:0000256" key="1">
    <source>
        <dbReference type="ARBA" id="ARBA00004141"/>
    </source>
</evidence>
<evidence type="ECO:0000256" key="3">
    <source>
        <dbReference type="ARBA" id="ARBA00022692"/>
    </source>
</evidence>
<comment type="subcellular location">
    <subcellularLocation>
        <location evidence="1">Membrane</location>
        <topology evidence="1">Multi-pass membrane protein</topology>
    </subcellularLocation>
</comment>
<keyword evidence="5" id="KW-0406">Ion transport</keyword>
<feature type="transmembrane region" description="Helical" evidence="8">
    <location>
        <begin position="213"/>
        <end position="233"/>
    </location>
</feature>
<dbReference type="Pfam" id="PF00520">
    <property type="entry name" value="Ion_trans"/>
    <property type="match status" value="1"/>
</dbReference>
<dbReference type="EMBL" id="CALNXK010000156">
    <property type="protein sequence ID" value="CAH3170443.1"/>
    <property type="molecule type" value="Genomic_DNA"/>
</dbReference>
<feature type="transmembrane region" description="Helical" evidence="8">
    <location>
        <begin position="35"/>
        <end position="55"/>
    </location>
</feature>
<protein>
    <recommendedName>
        <fullName evidence="9">Ion transport domain-containing protein</fullName>
    </recommendedName>
</protein>
<accession>A0ABN8QXY6</accession>
<keyword evidence="6 8" id="KW-0472">Membrane</keyword>
<keyword evidence="2" id="KW-0813">Transport</keyword>
<evidence type="ECO:0000313" key="11">
    <source>
        <dbReference type="Proteomes" id="UP001159405"/>
    </source>
</evidence>
<feature type="transmembrane region" description="Helical" evidence="8">
    <location>
        <begin position="110"/>
        <end position="132"/>
    </location>
</feature>
<organism evidence="10 11">
    <name type="scientific">Porites lobata</name>
    <dbReference type="NCBI Taxonomy" id="104759"/>
    <lineage>
        <taxon>Eukaryota</taxon>
        <taxon>Metazoa</taxon>
        <taxon>Cnidaria</taxon>
        <taxon>Anthozoa</taxon>
        <taxon>Hexacorallia</taxon>
        <taxon>Scleractinia</taxon>
        <taxon>Fungiina</taxon>
        <taxon>Poritidae</taxon>
        <taxon>Porites</taxon>
    </lineage>
</organism>